<dbReference type="HOGENOM" id="CLU_093068_0_0_3"/>
<feature type="transmembrane region" description="Helical" evidence="1">
    <location>
        <begin position="34"/>
        <end position="50"/>
    </location>
</feature>
<keyword evidence="1" id="KW-0812">Transmembrane</keyword>
<evidence type="ECO:0000313" key="3">
    <source>
        <dbReference type="Proteomes" id="UP000010473"/>
    </source>
</evidence>
<dbReference type="AlphaFoldDB" id="K9XT26"/>
<dbReference type="EMBL" id="CP003653">
    <property type="protein sequence ID" value="AFZ35214.1"/>
    <property type="molecule type" value="Genomic_DNA"/>
</dbReference>
<dbReference type="Proteomes" id="UP000010473">
    <property type="component" value="Chromosome"/>
</dbReference>
<organism evidence="2 3">
    <name type="scientific">Stanieria cyanosphaera (strain ATCC 29371 / PCC 7437)</name>
    <dbReference type="NCBI Taxonomy" id="111780"/>
    <lineage>
        <taxon>Bacteria</taxon>
        <taxon>Bacillati</taxon>
        <taxon>Cyanobacteriota</taxon>
        <taxon>Cyanophyceae</taxon>
        <taxon>Pleurocapsales</taxon>
        <taxon>Dermocarpellaceae</taxon>
        <taxon>Stanieria</taxon>
    </lineage>
</organism>
<accession>K9XT26</accession>
<dbReference type="STRING" id="111780.Sta7437_1649"/>
<protein>
    <submittedName>
        <fullName evidence="2">Uncharacterized protein</fullName>
    </submittedName>
</protein>
<name>K9XT26_STAC7</name>
<feature type="transmembrane region" description="Helical" evidence="1">
    <location>
        <begin position="122"/>
        <end position="143"/>
    </location>
</feature>
<sequence length="253" mass="28719">MSRSLFRYQQIINLVSALGSNRILRMLQQQFKNHSGRLFYALGIGLLWWWNWKLLLATVGGMGLMLLAYSLQTNHWQQSWFKWQRFLTGSQGKLAIAVGTGGIGAFTTYLATSIWADTENRWLATGLILQGLGTFITVGLLIWQISSHRAIATITKFEQLLADLTASDSLKRLIAIHRLTRLARHHRLSSAEESQLKEYFCLMLSQSEDMTIKQALLDSLEQLGINLFKAKEKSALQIPIQLQASAKPIYHNK</sequence>
<evidence type="ECO:0000313" key="2">
    <source>
        <dbReference type="EMBL" id="AFZ35214.1"/>
    </source>
</evidence>
<proteinExistence type="predicted"/>
<gene>
    <name evidence="2" type="ordered locus">Sta7437_1649</name>
</gene>
<keyword evidence="1" id="KW-1133">Transmembrane helix</keyword>
<keyword evidence="3" id="KW-1185">Reference proteome</keyword>
<evidence type="ECO:0000256" key="1">
    <source>
        <dbReference type="SAM" id="Phobius"/>
    </source>
</evidence>
<dbReference type="KEGG" id="scs:Sta7437_1649"/>
<feature type="transmembrane region" description="Helical" evidence="1">
    <location>
        <begin position="94"/>
        <end position="116"/>
    </location>
</feature>
<keyword evidence="1" id="KW-0472">Membrane</keyword>
<dbReference type="eggNOG" id="ENOG5030NQW">
    <property type="taxonomic scope" value="Bacteria"/>
</dbReference>
<feature type="transmembrane region" description="Helical" evidence="1">
    <location>
        <begin position="56"/>
        <end position="73"/>
    </location>
</feature>
<reference evidence="3" key="1">
    <citation type="journal article" date="2013" name="Proc. Natl. Acad. Sci. U.S.A.">
        <title>Improving the coverage of the cyanobacterial phylum using diversity-driven genome sequencing.</title>
        <authorList>
            <person name="Shih P.M."/>
            <person name="Wu D."/>
            <person name="Latifi A."/>
            <person name="Axen S.D."/>
            <person name="Fewer D.P."/>
            <person name="Talla E."/>
            <person name="Calteau A."/>
            <person name="Cai F."/>
            <person name="Tandeau de Marsac N."/>
            <person name="Rippka R."/>
            <person name="Herdman M."/>
            <person name="Sivonen K."/>
            <person name="Coursin T."/>
            <person name="Laurent T."/>
            <person name="Goodwin L."/>
            <person name="Nolan M."/>
            <person name="Davenport K.W."/>
            <person name="Han C.S."/>
            <person name="Rubin E.M."/>
            <person name="Eisen J.A."/>
            <person name="Woyke T."/>
            <person name="Gugger M."/>
            <person name="Kerfeld C.A."/>
        </authorList>
    </citation>
    <scope>NUCLEOTIDE SEQUENCE [LARGE SCALE GENOMIC DNA]</scope>
    <source>
        <strain evidence="3">ATCC 29371 / PCC 7437</strain>
    </source>
</reference>